<evidence type="ECO:0000313" key="2">
    <source>
        <dbReference type="EMBL" id="KAK4203305.1"/>
    </source>
</evidence>
<keyword evidence="3" id="KW-1185">Reference proteome</keyword>
<proteinExistence type="predicted"/>
<dbReference type="EMBL" id="MU863890">
    <property type="protein sequence ID" value="KAK4203305.1"/>
    <property type="molecule type" value="Genomic_DNA"/>
</dbReference>
<reference evidence="2" key="2">
    <citation type="submission" date="2023-05" db="EMBL/GenBank/DDBJ databases">
        <authorList>
            <consortium name="Lawrence Berkeley National Laboratory"/>
            <person name="Steindorff A."/>
            <person name="Hensen N."/>
            <person name="Bonometti L."/>
            <person name="Westerberg I."/>
            <person name="Brannstrom I.O."/>
            <person name="Guillou S."/>
            <person name="Cros-Aarteil S."/>
            <person name="Calhoun S."/>
            <person name="Haridas S."/>
            <person name="Kuo A."/>
            <person name="Mondo S."/>
            <person name="Pangilinan J."/>
            <person name="Riley R."/>
            <person name="Labutti K."/>
            <person name="Andreopoulos B."/>
            <person name="Lipzen A."/>
            <person name="Chen C."/>
            <person name="Yanf M."/>
            <person name="Daum C."/>
            <person name="Ng V."/>
            <person name="Clum A."/>
            <person name="Ohm R."/>
            <person name="Martin F."/>
            <person name="Silar P."/>
            <person name="Natvig D."/>
            <person name="Lalanne C."/>
            <person name="Gautier V."/>
            <person name="Ament-Velasquez S.L."/>
            <person name="Kruys A."/>
            <person name="Hutchinson M.I."/>
            <person name="Powell A.J."/>
            <person name="Barry K."/>
            <person name="Miller A.N."/>
            <person name="Grigoriev I.V."/>
            <person name="Debuchy R."/>
            <person name="Gladieux P."/>
            <person name="Thoren M.H."/>
            <person name="Johannesson H."/>
        </authorList>
    </citation>
    <scope>NUCLEOTIDE SEQUENCE</scope>
    <source>
        <strain evidence="2">CBS 315.58</strain>
    </source>
</reference>
<accession>A0AAN7AZV1</accession>
<protein>
    <submittedName>
        <fullName evidence="2">Uncharacterized protein</fullName>
    </submittedName>
</protein>
<comment type="caution">
    <text evidence="2">The sequence shown here is derived from an EMBL/GenBank/DDBJ whole genome shotgun (WGS) entry which is preliminary data.</text>
</comment>
<gene>
    <name evidence="2" type="ORF">QBC40DRAFT_262650</name>
</gene>
<dbReference type="Proteomes" id="UP001303160">
    <property type="component" value="Unassembled WGS sequence"/>
</dbReference>
<sequence>MARIKTRDGRILYVTSMQISGDHATSADKTRQAQQKRLAALTTARRYLTHYTALLQKKDKKLLGKNVDFEKIRRKEALHLGDMWDEGKLTMKNYKRTLKELGKVMAGLKNDGGKASRREENRRFWDEILEGKKDVGDEIDRLKGILGDASDEKNGEGEEENTAPTTVDESQQPEPPKFCTPECLMGLQQGEKLDLNCPNVASHRKGERDYHQICRTKILELVKEQLWREMDGHVSLQWYLDEKKNMARQNPARSRKGMFTLQQYGYTFLVKGYTYWWKQRACHELEMYNRVDDKPERVVPLCFGLYELPTPYTLRIGLNVKNWQLGDSIGYILLLSYGTVATPATYYPSTVGFDEMLANKQLQTALMGQYGICFQKTDIDVPAWWWNGRVVSMDLDDCNIIRWPTLRRRLSREGHSKHERLEYFWKRRAAFKLRQALAKNSKEAGRSRWRVLEES</sequence>
<feature type="compositionally biased region" description="Polar residues" evidence="1">
    <location>
        <begin position="162"/>
        <end position="172"/>
    </location>
</feature>
<organism evidence="2 3">
    <name type="scientific">Triangularia verruculosa</name>
    <dbReference type="NCBI Taxonomy" id="2587418"/>
    <lineage>
        <taxon>Eukaryota</taxon>
        <taxon>Fungi</taxon>
        <taxon>Dikarya</taxon>
        <taxon>Ascomycota</taxon>
        <taxon>Pezizomycotina</taxon>
        <taxon>Sordariomycetes</taxon>
        <taxon>Sordariomycetidae</taxon>
        <taxon>Sordariales</taxon>
        <taxon>Podosporaceae</taxon>
        <taxon>Triangularia</taxon>
    </lineage>
</organism>
<evidence type="ECO:0000313" key="3">
    <source>
        <dbReference type="Proteomes" id="UP001303160"/>
    </source>
</evidence>
<feature type="region of interest" description="Disordered" evidence="1">
    <location>
        <begin position="145"/>
        <end position="178"/>
    </location>
</feature>
<dbReference type="AlphaFoldDB" id="A0AAN7AZV1"/>
<evidence type="ECO:0000256" key="1">
    <source>
        <dbReference type="SAM" id="MobiDB-lite"/>
    </source>
</evidence>
<name>A0AAN7AZV1_9PEZI</name>
<reference evidence="2" key="1">
    <citation type="journal article" date="2023" name="Mol. Phylogenet. Evol.">
        <title>Genome-scale phylogeny and comparative genomics of the fungal order Sordariales.</title>
        <authorList>
            <person name="Hensen N."/>
            <person name="Bonometti L."/>
            <person name="Westerberg I."/>
            <person name="Brannstrom I.O."/>
            <person name="Guillou S."/>
            <person name="Cros-Aarteil S."/>
            <person name="Calhoun S."/>
            <person name="Haridas S."/>
            <person name="Kuo A."/>
            <person name="Mondo S."/>
            <person name="Pangilinan J."/>
            <person name="Riley R."/>
            <person name="LaButti K."/>
            <person name="Andreopoulos B."/>
            <person name="Lipzen A."/>
            <person name="Chen C."/>
            <person name="Yan M."/>
            <person name="Daum C."/>
            <person name="Ng V."/>
            <person name="Clum A."/>
            <person name="Steindorff A."/>
            <person name="Ohm R.A."/>
            <person name="Martin F."/>
            <person name="Silar P."/>
            <person name="Natvig D.O."/>
            <person name="Lalanne C."/>
            <person name="Gautier V."/>
            <person name="Ament-Velasquez S.L."/>
            <person name="Kruys A."/>
            <person name="Hutchinson M.I."/>
            <person name="Powell A.J."/>
            <person name="Barry K."/>
            <person name="Miller A.N."/>
            <person name="Grigoriev I.V."/>
            <person name="Debuchy R."/>
            <person name="Gladieux P."/>
            <person name="Hiltunen Thoren M."/>
            <person name="Johannesson H."/>
        </authorList>
    </citation>
    <scope>NUCLEOTIDE SEQUENCE</scope>
    <source>
        <strain evidence="2">CBS 315.58</strain>
    </source>
</reference>